<keyword evidence="2" id="KW-1133">Transmembrane helix</keyword>
<feature type="compositionally biased region" description="Basic residues" evidence="1">
    <location>
        <begin position="156"/>
        <end position="166"/>
    </location>
</feature>
<evidence type="ECO:0000256" key="2">
    <source>
        <dbReference type="SAM" id="Phobius"/>
    </source>
</evidence>
<organism evidence="3 4">
    <name type="scientific">Mycena belliarum</name>
    <dbReference type="NCBI Taxonomy" id="1033014"/>
    <lineage>
        <taxon>Eukaryota</taxon>
        <taxon>Fungi</taxon>
        <taxon>Dikarya</taxon>
        <taxon>Basidiomycota</taxon>
        <taxon>Agaricomycotina</taxon>
        <taxon>Agaricomycetes</taxon>
        <taxon>Agaricomycetidae</taxon>
        <taxon>Agaricales</taxon>
        <taxon>Marasmiineae</taxon>
        <taxon>Mycenaceae</taxon>
        <taxon>Mycena</taxon>
    </lineage>
</organism>
<accession>A0AAD6U508</accession>
<evidence type="ECO:0000313" key="3">
    <source>
        <dbReference type="EMBL" id="KAJ7084824.1"/>
    </source>
</evidence>
<dbReference type="EMBL" id="JARJCN010000036">
    <property type="protein sequence ID" value="KAJ7084824.1"/>
    <property type="molecule type" value="Genomic_DNA"/>
</dbReference>
<feature type="compositionally biased region" description="Low complexity" evidence="1">
    <location>
        <begin position="196"/>
        <end position="205"/>
    </location>
</feature>
<evidence type="ECO:0000256" key="1">
    <source>
        <dbReference type="SAM" id="MobiDB-lite"/>
    </source>
</evidence>
<dbReference type="Proteomes" id="UP001222325">
    <property type="component" value="Unassembled WGS sequence"/>
</dbReference>
<protein>
    <submittedName>
        <fullName evidence="3">Uncharacterized protein</fullName>
    </submittedName>
</protein>
<dbReference type="AlphaFoldDB" id="A0AAD6U508"/>
<evidence type="ECO:0000313" key="4">
    <source>
        <dbReference type="Proteomes" id="UP001222325"/>
    </source>
</evidence>
<comment type="caution">
    <text evidence="3">The sequence shown here is derived from an EMBL/GenBank/DDBJ whole genome shotgun (WGS) entry which is preliminary data.</text>
</comment>
<gene>
    <name evidence="3" type="ORF">B0H15DRAFT_989006</name>
</gene>
<keyword evidence="2" id="KW-0472">Membrane</keyword>
<feature type="transmembrane region" description="Helical" evidence="2">
    <location>
        <begin position="224"/>
        <end position="244"/>
    </location>
</feature>
<reference evidence="3" key="1">
    <citation type="submission" date="2023-03" db="EMBL/GenBank/DDBJ databases">
        <title>Massive genome expansion in bonnet fungi (Mycena s.s.) driven by repeated elements and novel gene families across ecological guilds.</title>
        <authorList>
            <consortium name="Lawrence Berkeley National Laboratory"/>
            <person name="Harder C.B."/>
            <person name="Miyauchi S."/>
            <person name="Viragh M."/>
            <person name="Kuo A."/>
            <person name="Thoen E."/>
            <person name="Andreopoulos B."/>
            <person name="Lu D."/>
            <person name="Skrede I."/>
            <person name="Drula E."/>
            <person name="Henrissat B."/>
            <person name="Morin E."/>
            <person name="Kohler A."/>
            <person name="Barry K."/>
            <person name="LaButti K."/>
            <person name="Morin E."/>
            <person name="Salamov A."/>
            <person name="Lipzen A."/>
            <person name="Mereny Z."/>
            <person name="Hegedus B."/>
            <person name="Baldrian P."/>
            <person name="Stursova M."/>
            <person name="Weitz H."/>
            <person name="Taylor A."/>
            <person name="Grigoriev I.V."/>
            <person name="Nagy L.G."/>
            <person name="Martin F."/>
            <person name="Kauserud H."/>
        </authorList>
    </citation>
    <scope>NUCLEOTIDE SEQUENCE</scope>
    <source>
        <strain evidence="3">CBHHK173m</strain>
    </source>
</reference>
<keyword evidence="2" id="KW-0812">Transmembrane</keyword>
<feature type="region of interest" description="Disordered" evidence="1">
    <location>
        <begin position="196"/>
        <end position="221"/>
    </location>
</feature>
<keyword evidence="4" id="KW-1185">Reference proteome</keyword>
<proteinExistence type="predicted"/>
<sequence length="246" mass="26649">MPSTSILRSKLLPVSDAHAVYLAQRTHALPTAARLRHPPAPYTPHSYDTRMAPAHPILRKSLPTPLPAPQGPAPARMRAALLAAELGRTPRAGPYLLPYSHYNHLVRGAGAEMRRAVHRIPPTYAPEPEPMSAAEAHARMRGARLADALGCPHPRPQPRTRTRGARPRPLPISARGTPFVCGTPMRRTLHLIPASASASDDAASPSPSPTRQTRSKQRAAARRFGKTTLVLVLLTVLINMLLSFSV</sequence>
<feature type="region of interest" description="Disordered" evidence="1">
    <location>
        <begin position="148"/>
        <end position="179"/>
    </location>
</feature>
<name>A0AAD6U508_9AGAR</name>